<feature type="domain" description="HRDC" evidence="1">
    <location>
        <begin position="209"/>
        <end position="289"/>
    </location>
</feature>
<evidence type="ECO:0000313" key="3">
    <source>
        <dbReference type="Proteomes" id="UP001295463"/>
    </source>
</evidence>
<proteinExistence type="predicted"/>
<dbReference type="CDD" id="cd06142">
    <property type="entry name" value="RNaseD_exo"/>
    <property type="match status" value="1"/>
</dbReference>
<dbReference type="EC" id="3.1.26.3" evidence="2"/>
<dbReference type="PROSITE" id="PS50967">
    <property type="entry name" value="HRDC"/>
    <property type="match status" value="2"/>
</dbReference>
<dbReference type="PANTHER" id="PTHR47649">
    <property type="entry name" value="RIBONUCLEASE D"/>
    <property type="match status" value="1"/>
</dbReference>
<keyword evidence="2" id="KW-0378">Hydrolase</keyword>
<dbReference type="InterPro" id="IPR002562">
    <property type="entry name" value="3'-5'_exonuclease_dom"/>
</dbReference>
<dbReference type="InterPro" id="IPR012337">
    <property type="entry name" value="RNaseH-like_sf"/>
</dbReference>
<keyword evidence="3" id="KW-1185">Reference proteome</keyword>
<dbReference type="EMBL" id="OW150024">
    <property type="protein sequence ID" value="CAH2032707.1"/>
    <property type="molecule type" value="Genomic_DNA"/>
</dbReference>
<dbReference type="Proteomes" id="UP001295463">
    <property type="component" value="Chromosome"/>
</dbReference>
<organism evidence="2 3">
    <name type="scientific">Trichlorobacter ammonificans</name>
    <dbReference type="NCBI Taxonomy" id="2916410"/>
    <lineage>
        <taxon>Bacteria</taxon>
        <taxon>Pseudomonadati</taxon>
        <taxon>Thermodesulfobacteriota</taxon>
        <taxon>Desulfuromonadia</taxon>
        <taxon>Geobacterales</taxon>
        <taxon>Geobacteraceae</taxon>
        <taxon>Trichlorobacter</taxon>
    </lineage>
</organism>
<dbReference type="InterPro" id="IPR051086">
    <property type="entry name" value="RNase_D-like"/>
</dbReference>
<dbReference type="Gene3D" id="1.10.150.80">
    <property type="entry name" value="HRDC domain"/>
    <property type="match status" value="2"/>
</dbReference>
<dbReference type="Gene3D" id="3.30.420.10">
    <property type="entry name" value="Ribonuclease H-like superfamily/Ribonuclease H"/>
    <property type="match status" value="1"/>
</dbReference>
<dbReference type="InterPro" id="IPR002121">
    <property type="entry name" value="HRDC_dom"/>
</dbReference>
<dbReference type="GO" id="GO:0004525">
    <property type="term" value="F:ribonuclease III activity"/>
    <property type="evidence" value="ECO:0007669"/>
    <property type="project" value="UniProtKB-EC"/>
</dbReference>
<dbReference type="InterPro" id="IPR044876">
    <property type="entry name" value="HRDC_dom_sf"/>
</dbReference>
<protein>
    <submittedName>
        <fullName evidence="2">Ribonuclease D</fullName>
        <ecNumber evidence="2">3.1.26.3</ecNumber>
    </submittedName>
</protein>
<dbReference type="InterPro" id="IPR010997">
    <property type="entry name" value="HRDC-like_sf"/>
</dbReference>
<reference evidence="2 3" key="1">
    <citation type="submission" date="2022-03" db="EMBL/GenBank/DDBJ databases">
        <authorList>
            <person name="Koch H."/>
        </authorList>
    </citation>
    <scope>NUCLEOTIDE SEQUENCE [LARGE SCALE GENOMIC DNA]</scope>
    <source>
        <strain evidence="2 3">G1</strain>
    </source>
</reference>
<evidence type="ECO:0000313" key="2">
    <source>
        <dbReference type="EMBL" id="CAH2032707.1"/>
    </source>
</evidence>
<dbReference type="SUPFAM" id="SSF47819">
    <property type="entry name" value="HRDC-like"/>
    <property type="match status" value="2"/>
</dbReference>
<dbReference type="Pfam" id="PF01612">
    <property type="entry name" value="DNA_pol_A_exo1"/>
    <property type="match status" value="1"/>
</dbReference>
<dbReference type="Pfam" id="PF00570">
    <property type="entry name" value="HRDC"/>
    <property type="match status" value="2"/>
</dbReference>
<dbReference type="InterPro" id="IPR036397">
    <property type="entry name" value="RNaseH_sf"/>
</dbReference>
<feature type="domain" description="HRDC" evidence="1">
    <location>
        <begin position="301"/>
        <end position="378"/>
    </location>
</feature>
<dbReference type="SMART" id="SM00474">
    <property type="entry name" value="35EXOc"/>
    <property type="match status" value="1"/>
</dbReference>
<accession>A0ABN8HNG9</accession>
<dbReference type="RefSeq" id="WP_305733443.1">
    <property type="nucleotide sequence ID" value="NZ_OW150024.1"/>
</dbReference>
<dbReference type="SUPFAM" id="SSF53098">
    <property type="entry name" value="Ribonuclease H-like"/>
    <property type="match status" value="1"/>
</dbReference>
<evidence type="ECO:0000259" key="1">
    <source>
        <dbReference type="PROSITE" id="PS50967"/>
    </source>
</evidence>
<sequence>MAYTLIESTSLLAQVCDSLRGAPELALDLEADSLHHYREKVCLLQLSSREATWLIDPLQVDDLAPLAALLADPAVLTVFHGGDYDIRSLHRDFGITVARMFDTMIAAQFLGKPEFGLAALLRNHFGVELDKKYQKADWSKRPLTPEMAAYAANDTAHLLRLADLLRGRLDECGRTAWVAEECALVAANRMAEKGEGPLFLQFKGAGKLKPRNLAVLEELLQLRDGLARELDRPPFKVLPSEALLQLAERQPDTLPEMDGIAGLTPKLKSRHGERLLAAVQHAKALPDNELPRYPRTRGEANPGVKARLTGLKQWREHFSGSIGLSPGLIAPNWLLERIAEQQPDNPAQLAALPGVRRWQTDLWGSEVMTLLAKEKQAP</sequence>
<dbReference type="SMART" id="SM00341">
    <property type="entry name" value="HRDC"/>
    <property type="match status" value="2"/>
</dbReference>
<dbReference type="PANTHER" id="PTHR47649:SF1">
    <property type="entry name" value="RIBONUCLEASE D"/>
    <property type="match status" value="1"/>
</dbReference>
<name>A0ABN8HNG9_9BACT</name>
<gene>
    <name evidence="2" type="ORF">GEAMG1_2871</name>
</gene>